<evidence type="ECO:0000259" key="3">
    <source>
        <dbReference type="SMART" id="SM00359"/>
    </source>
</evidence>
<protein>
    <submittedName>
        <fullName evidence="5">Uncharacterized protein</fullName>
    </submittedName>
</protein>
<dbReference type="Gene3D" id="3.30.2350.10">
    <property type="entry name" value="Pseudouridine synthase"/>
    <property type="match status" value="1"/>
</dbReference>
<sequence>MQNLAFQLPSDESEQLLVKSQDNTNPIYGCDPKNRRIDLFLQYGVINLDKPSGPTSHEVVSWVRKILEISNAGHGGTLDPKVTGVLPCALGRATRVLSALLSAGKEYIGVLYLHRKEEKKKIEQIFKLFIGRIYQRPPLKSSVVRKLRVREIYYSEVIEVNNNHVLFRVGCESGTYIRKLCFDIGEALCSGGHMLELRRTRVGNFREDDNLITLQNLKDAYSIYQLEGNDHYLKKLIFPMEKMVSHLPKIYIRDTAVDALCHGADLASAGICYIDARIKENMIVALMTLKKELIGFGTALKEAMQIYRAKSGLMVKTNKIFMERGIYPRWNEKNKM</sequence>
<dbReference type="InterPro" id="IPR026326">
    <property type="entry name" value="TruB_arch"/>
</dbReference>
<name>A0A0F9NAP1_9ZZZZ</name>
<dbReference type="NCBIfam" id="NF003280">
    <property type="entry name" value="PRK04270.1"/>
    <property type="match status" value="1"/>
</dbReference>
<dbReference type="GO" id="GO:0008033">
    <property type="term" value="P:tRNA processing"/>
    <property type="evidence" value="ECO:0007669"/>
    <property type="project" value="UniProtKB-KW"/>
</dbReference>
<feature type="domain" description="Dyskerin-like" evidence="4">
    <location>
        <begin position="2"/>
        <end position="60"/>
    </location>
</feature>
<dbReference type="InterPro" id="IPR002478">
    <property type="entry name" value="PUA"/>
</dbReference>
<dbReference type="Gene3D" id="2.30.130.10">
    <property type="entry name" value="PUA domain"/>
    <property type="match status" value="1"/>
</dbReference>
<dbReference type="CDD" id="cd21148">
    <property type="entry name" value="PUA_Cbf5"/>
    <property type="match status" value="1"/>
</dbReference>
<dbReference type="InterPro" id="IPR020103">
    <property type="entry name" value="PsdUridine_synth_cat_dom_sf"/>
</dbReference>
<dbReference type="EMBL" id="LAZR01003597">
    <property type="protein sequence ID" value="KKN16615.1"/>
    <property type="molecule type" value="Genomic_DNA"/>
</dbReference>
<evidence type="ECO:0000256" key="1">
    <source>
        <dbReference type="ARBA" id="ARBA00022694"/>
    </source>
</evidence>
<dbReference type="NCBIfam" id="TIGR00425">
    <property type="entry name" value="CBF5"/>
    <property type="match status" value="1"/>
</dbReference>
<proteinExistence type="inferred from homology"/>
<dbReference type="CDD" id="cd02572">
    <property type="entry name" value="PseudoU_synth_hDyskerin"/>
    <property type="match status" value="1"/>
</dbReference>
<evidence type="ECO:0000313" key="5">
    <source>
        <dbReference type="EMBL" id="KKN16615.1"/>
    </source>
</evidence>
<dbReference type="InterPro" id="IPR036974">
    <property type="entry name" value="PUA_sf"/>
</dbReference>
<dbReference type="GO" id="GO:0000495">
    <property type="term" value="P:box H/ACA sno(s)RNA 3'-end processing"/>
    <property type="evidence" value="ECO:0007669"/>
    <property type="project" value="TreeGrafter"/>
</dbReference>
<dbReference type="InterPro" id="IPR015947">
    <property type="entry name" value="PUA-like_sf"/>
</dbReference>
<keyword evidence="1" id="KW-0819">tRNA processing</keyword>
<dbReference type="SUPFAM" id="SSF88697">
    <property type="entry name" value="PUA domain-like"/>
    <property type="match status" value="1"/>
</dbReference>
<dbReference type="GO" id="GO:0003723">
    <property type="term" value="F:RNA binding"/>
    <property type="evidence" value="ECO:0007669"/>
    <property type="project" value="InterPro"/>
</dbReference>
<keyword evidence="2" id="KW-0413">Isomerase</keyword>
<feature type="domain" description="PUA" evidence="3">
    <location>
        <begin position="248"/>
        <end position="322"/>
    </location>
</feature>
<gene>
    <name evidence="5" type="ORF">LCGC14_0974070</name>
</gene>
<comment type="caution">
    <text evidence="5">The sequence shown here is derived from an EMBL/GenBank/DDBJ whole genome shotgun (WGS) entry which is preliminary data.</text>
</comment>
<dbReference type="GO" id="GO:1990481">
    <property type="term" value="P:mRNA pseudouridine synthesis"/>
    <property type="evidence" value="ECO:0007669"/>
    <property type="project" value="TreeGrafter"/>
</dbReference>
<dbReference type="Pfam" id="PF01509">
    <property type="entry name" value="TruB_N"/>
    <property type="match status" value="1"/>
</dbReference>
<dbReference type="InterPro" id="IPR002501">
    <property type="entry name" value="PsdUridine_synth_N"/>
</dbReference>
<reference evidence="5" key="1">
    <citation type="journal article" date="2015" name="Nature">
        <title>Complex archaea that bridge the gap between prokaryotes and eukaryotes.</title>
        <authorList>
            <person name="Spang A."/>
            <person name="Saw J.H."/>
            <person name="Jorgensen S.L."/>
            <person name="Zaremba-Niedzwiedzka K."/>
            <person name="Martijn J."/>
            <person name="Lind A.E."/>
            <person name="van Eijk R."/>
            <person name="Schleper C."/>
            <person name="Guy L."/>
            <person name="Ettema T.J."/>
        </authorList>
    </citation>
    <scope>NUCLEOTIDE SEQUENCE</scope>
</reference>
<accession>A0A0F9NAP1</accession>
<dbReference type="InterPro" id="IPR012960">
    <property type="entry name" value="Dyskerin-like"/>
</dbReference>
<dbReference type="AlphaFoldDB" id="A0A0F9NAP1"/>
<dbReference type="PANTHER" id="PTHR23127:SF0">
    <property type="entry name" value="H_ACA RIBONUCLEOPROTEIN COMPLEX SUBUNIT DKC1"/>
    <property type="match status" value="1"/>
</dbReference>
<dbReference type="InterPro" id="IPR004802">
    <property type="entry name" value="tRNA_PsdUridine_synth_B_fam"/>
</dbReference>
<dbReference type="Pfam" id="PF01472">
    <property type="entry name" value="PUA"/>
    <property type="match status" value="1"/>
</dbReference>
<dbReference type="SMART" id="SM00359">
    <property type="entry name" value="PUA"/>
    <property type="match status" value="1"/>
</dbReference>
<dbReference type="PANTHER" id="PTHR23127">
    <property type="entry name" value="CENTROMERE/MICROTUBULE BINDING PROTEIN CBF5"/>
    <property type="match status" value="1"/>
</dbReference>
<dbReference type="Pfam" id="PF16198">
    <property type="entry name" value="TruB_C_2"/>
    <property type="match status" value="1"/>
</dbReference>
<dbReference type="HAMAP" id="MF_01081">
    <property type="entry name" value="TruB_arch"/>
    <property type="match status" value="1"/>
</dbReference>
<dbReference type="FunFam" id="3.30.2350.10:FF:000001">
    <property type="entry name" value="H/ACA ribonucleoprotein complex subunit CBF5"/>
    <property type="match status" value="1"/>
</dbReference>
<dbReference type="PROSITE" id="PS50890">
    <property type="entry name" value="PUA"/>
    <property type="match status" value="1"/>
</dbReference>
<dbReference type="SMART" id="SM01136">
    <property type="entry name" value="DKCLD"/>
    <property type="match status" value="1"/>
</dbReference>
<dbReference type="GO" id="GO:0009982">
    <property type="term" value="F:pseudouridine synthase activity"/>
    <property type="evidence" value="ECO:0007669"/>
    <property type="project" value="InterPro"/>
</dbReference>
<dbReference type="Pfam" id="PF08068">
    <property type="entry name" value="DKCLD"/>
    <property type="match status" value="1"/>
</dbReference>
<evidence type="ECO:0000256" key="2">
    <source>
        <dbReference type="ARBA" id="ARBA00023235"/>
    </source>
</evidence>
<dbReference type="GO" id="GO:0031120">
    <property type="term" value="P:snRNA pseudouridine synthesis"/>
    <property type="evidence" value="ECO:0007669"/>
    <property type="project" value="TreeGrafter"/>
</dbReference>
<dbReference type="GO" id="GO:0031118">
    <property type="term" value="P:rRNA pseudouridine synthesis"/>
    <property type="evidence" value="ECO:0007669"/>
    <property type="project" value="TreeGrafter"/>
</dbReference>
<evidence type="ECO:0000259" key="4">
    <source>
        <dbReference type="SMART" id="SM01136"/>
    </source>
</evidence>
<organism evidence="5">
    <name type="scientific">marine sediment metagenome</name>
    <dbReference type="NCBI Taxonomy" id="412755"/>
    <lineage>
        <taxon>unclassified sequences</taxon>
        <taxon>metagenomes</taxon>
        <taxon>ecological metagenomes</taxon>
    </lineage>
</organism>
<dbReference type="InterPro" id="IPR032819">
    <property type="entry name" value="TruB_C"/>
</dbReference>
<dbReference type="SUPFAM" id="SSF55120">
    <property type="entry name" value="Pseudouridine synthase"/>
    <property type="match status" value="1"/>
</dbReference>